<name>C9PP13_9PAST</name>
<dbReference type="InterPro" id="IPR027396">
    <property type="entry name" value="DsrEFH-like"/>
</dbReference>
<comment type="caution">
    <text evidence="2">The sequence shown here is derived from an EMBL/GenBank/DDBJ whole genome shotgun (WGS) entry which is preliminary data.</text>
</comment>
<dbReference type="EMBL" id="ACZR01000006">
    <property type="protein sequence ID" value="EEX50695.1"/>
    <property type="molecule type" value="Genomic_DNA"/>
</dbReference>
<gene>
    <name evidence="2" type="primary">tusC</name>
    <name evidence="2" type="ORF">HMPREF0621_0636</name>
</gene>
<evidence type="ECO:0000313" key="2">
    <source>
        <dbReference type="EMBL" id="EEX50695.1"/>
    </source>
</evidence>
<dbReference type="Proteomes" id="UP000005519">
    <property type="component" value="Unassembled WGS sequence"/>
</dbReference>
<dbReference type="STRING" id="667128.HMPREF0621_0636"/>
<organism evidence="2 3">
    <name type="scientific">Pasteurella dagmatis ATCC 43325</name>
    <dbReference type="NCBI Taxonomy" id="667128"/>
    <lineage>
        <taxon>Bacteria</taxon>
        <taxon>Pseudomonadati</taxon>
        <taxon>Pseudomonadota</taxon>
        <taxon>Gammaproteobacteria</taxon>
        <taxon>Pasteurellales</taxon>
        <taxon>Pasteurellaceae</taxon>
        <taxon>Pasteurella</taxon>
    </lineage>
</organism>
<dbReference type="Pfam" id="PF02635">
    <property type="entry name" value="DsrE"/>
    <property type="match status" value="1"/>
</dbReference>
<dbReference type="Gene3D" id="3.40.1260.10">
    <property type="entry name" value="DsrEFH-like"/>
    <property type="match status" value="1"/>
</dbReference>
<dbReference type="NCBIfam" id="TIGR03010">
    <property type="entry name" value="sulf_tusC_dsrF"/>
    <property type="match status" value="1"/>
</dbReference>
<reference evidence="2 3" key="1">
    <citation type="submission" date="2009-10" db="EMBL/GenBank/DDBJ databases">
        <authorList>
            <person name="Muzny D."/>
            <person name="Qin X."/>
            <person name="Deng J."/>
            <person name="Jiang H."/>
            <person name="Liu Y."/>
            <person name="Qu J."/>
            <person name="Song X.-Z."/>
            <person name="Zhang L."/>
            <person name="Thornton R."/>
            <person name="Coyle M."/>
            <person name="Francisco L."/>
            <person name="Jackson L."/>
            <person name="Javaid M."/>
            <person name="Korchina V."/>
            <person name="Kovar C."/>
            <person name="Mata R."/>
            <person name="Mathew T."/>
            <person name="Ngo R."/>
            <person name="Nguyen L."/>
            <person name="Nguyen N."/>
            <person name="Okwuonu G."/>
            <person name="Ongeri F."/>
            <person name="Pham C."/>
            <person name="Simmons D."/>
            <person name="Wilczek-Boney K."/>
            <person name="Hale W."/>
            <person name="Jakkamsetti A."/>
            <person name="Pham P."/>
            <person name="Ruth R."/>
            <person name="San Lucas F."/>
            <person name="Warren J."/>
            <person name="Zhang J."/>
            <person name="Zhao Z."/>
            <person name="Zhou C."/>
            <person name="Zhu D."/>
            <person name="Lee S."/>
            <person name="Bess C."/>
            <person name="Blankenburg K."/>
            <person name="Forbes L."/>
            <person name="Fu Q."/>
            <person name="Gubbala S."/>
            <person name="Hirani K."/>
            <person name="Jayaseelan J.C."/>
            <person name="Lara F."/>
            <person name="Munidasa M."/>
            <person name="Palculict T."/>
            <person name="Patil S."/>
            <person name="Pu L.-L."/>
            <person name="Saada N."/>
            <person name="Tang L."/>
            <person name="Weissenberger G."/>
            <person name="Zhu Y."/>
            <person name="Hemphill L."/>
            <person name="Shang Y."/>
            <person name="Youmans B."/>
            <person name="Ayvaz T."/>
            <person name="Ross M."/>
            <person name="Santibanez J."/>
            <person name="Aqrawi P."/>
            <person name="Gross S."/>
            <person name="Joshi V."/>
            <person name="Fowler G."/>
            <person name="Nazareth L."/>
            <person name="Reid J."/>
            <person name="Worley K."/>
            <person name="Petrosino J."/>
            <person name="Highlander S."/>
            <person name="Gibbs R."/>
        </authorList>
    </citation>
    <scope>NUCLEOTIDE SEQUENCE [LARGE SCALE GENOMIC DNA]</scope>
    <source>
        <strain evidence="2 3">ATCC 43325</strain>
    </source>
</reference>
<comment type="similarity">
    <text evidence="1">Belongs to the DsrF/TusC family.</text>
</comment>
<evidence type="ECO:0000313" key="3">
    <source>
        <dbReference type="Proteomes" id="UP000005519"/>
    </source>
</evidence>
<dbReference type="PANTHER" id="PTHR38780">
    <property type="entry name" value="PROTEIN TUSC"/>
    <property type="match status" value="1"/>
</dbReference>
<keyword evidence="3" id="KW-1185">Reference proteome</keyword>
<evidence type="ECO:0000256" key="1">
    <source>
        <dbReference type="ARBA" id="ARBA00005996"/>
    </source>
</evidence>
<dbReference type="InterPro" id="IPR017462">
    <property type="entry name" value="Sulphur_relay_TusC/DsrF"/>
</dbReference>
<sequence>MMKLAFVFRGTPFGTSSSREGLDALLAATAFCDETDIGVFFLDDGVFNLLNSQNPEKILQKDIVSMLKLLDLYEIDQRYVCASSLETAQMTLQDCVISCKKIDRTALVSLLNRTEKVLTF</sequence>
<dbReference type="NCBIfam" id="NF001238">
    <property type="entry name" value="PRK00211.1"/>
    <property type="match status" value="1"/>
</dbReference>
<proteinExistence type="inferred from homology"/>
<protein>
    <submittedName>
        <fullName evidence="2">Sulfur relay protein TusC/DsrF</fullName>
    </submittedName>
</protein>
<dbReference type="InterPro" id="IPR003787">
    <property type="entry name" value="Sulphur_relay_DsrE/F-like"/>
</dbReference>
<dbReference type="AlphaFoldDB" id="C9PP13"/>
<dbReference type="PANTHER" id="PTHR38780:SF1">
    <property type="entry name" value="PROTEIN TUSC"/>
    <property type="match status" value="1"/>
</dbReference>
<dbReference type="HOGENOM" id="CLU_155943_1_0_6"/>
<dbReference type="SUPFAM" id="SSF75169">
    <property type="entry name" value="DsrEFH-like"/>
    <property type="match status" value="1"/>
</dbReference>
<accession>C9PP13</accession>